<dbReference type="OrthoDB" id="6485787at2759"/>
<accession>A0A8X6QBK8</accession>
<dbReference type="Proteomes" id="UP000887013">
    <property type="component" value="Unassembled WGS sequence"/>
</dbReference>
<sequence length="122" mass="13317">MDPKPSCLDGGPIPSTSSPIVEQRMSDTNNARFFIMKKSDSFSNVSPFLIEKAITASVGSVKTIRKMRSGDLFLEVSSAKQVSALINLRQLANFEVTVAPHRSLNFSRGKNERTLSTIGLSL</sequence>
<organism evidence="2 3">
    <name type="scientific">Nephila pilipes</name>
    <name type="common">Giant wood spider</name>
    <name type="synonym">Nephila maculata</name>
    <dbReference type="NCBI Taxonomy" id="299642"/>
    <lineage>
        <taxon>Eukaryota</taxon>
        <taxon>Metazoa</taxon>
        <taxon>Ecdysozoa</taxon>
        <taxon>Arthropoda</taxon>
        <taxon>Chelicerata</taxon>
        <taxon>Arachnida</taxon>
        <taxon>Araneae</taxon>
        <taxon>Araneomorphae</taxon>
        <taxon>Entelegynae</taxon>
        <taxon>Araneoidea</taxon>
        <taxon>Nephilidae</taxon>
        <taxon>Nephila</taxon>
    </lineage>
</organism>
<comment type="caution">
    <text evidence="2">The sequence shown here is derived from an EMBL/GenBank/DDBJ whole genome shotgun (WGS) entry which is preliminary data.</text>
</comment>
<proteinExistence type="predicted"/>
<dbReference type="AlphaFoldDB" id="A0A8X6QBK8"/>
<protein>
    <submittedName>
        <fullName evidence="2">Uncharacterized protein</fullName>
    </submittedName>
</protein>
<name>A0A8X6QBK8_NEPPI</name>
<evidence type="ECO:0000313" key="2">
    <source>
        <dbReference type="EMBL" id="GFU10324.1"/>
    </source>
</evidence>
<gene>
    <name evidence="2" type="ORF">NPIL_245111</name>
</gene>
<evidence type="ECO:0000256" key="1">
    <source>
        <dbReference type="SAM" id="MobiDB-lite"/>
    </source>
</evidence>
<dbReference type="EMBL" id="BMAW01078275">
    <property type="protein sequence ID" value="GFU10324.1"/>
    <property type="molecule type" value="Genomic_DNA"/>
</dbReference>
<feature type="region of interest" description="Disordered" evidence="1">
    <location>
        <begin position="1"/>
        <end position="22"/>
    </location>
</feature>
<keyword evidence="3" id="KW-1185">Reference proteome</keyword>
<reference evidence="2" key="1">
    <citation type="submission" date="2020-08" db="EMBL/GenBank/DDBJ databases">
        <title>Multicomponent nature underlies the extraordinary mechanical properties of spider dragline silk.</title>
        <authorList>
            <person name="Kono N."/>
            <person name="Nakamura H."/>
            <person name="Mori M."/>
            <person name="Yoshida Y."/>
            <person name="Ohtoshi R."/>
            <person name="Malay A.D."/>
            <person name="Moran D.A.P."/>
            <person name="Tomita M."/>
            <person name="Numata K."/>
            <person name="Arakawa K."/>
        </authorList>
    </citation>
    <scope>NUCLEOTIDE SEQUENCE</scope>
</reference>
<evidence type="ECO:0000313" key="3">
    <source>
        <dbReference type="Proteomes" id="UP000887013"/>
    </source>
</evidence>